<evidence type="ECO:0000256" key="1">
    <source>
        <dbReference type="ARBA" id="ARBA00004294"/>
    </source>
</evidence>
<gene>
    <name evidence="13" type="ORF">HPB51_014397</name>
</gene>
<evidence type="ECO:0000256" key="9">
    <source>
        <dbReference type="ARBA" id="ARBA00040722"/>
    </source>
</evidence>
<evidence type="ECO:0000256" key="12">
    <source>
        <dbReference type="ARBA" id="ARBA00048336"/>
    </source>
</evidence>
<comment type="function">
    <text evidence="6">Displays phosphatase activity for serine/threonine residues, and dephosphorylates and activates Pk92B kinase. Has apparently no phosphoglycerate mutase activity.</text>
</comment>
<dbReference type="AlphaFoldDB" id="A0A9J6F3U6"/>
<dbReference type="PANTHER" id="PTHR20935:SF0">
    <property type="entry name" value="SERINE_THREONINE-PROTEIN PHOSPHATASE PGAM5, MITOCHONDRIAL"/>
    <property type="match status" value="1"/>
</dbReference>
<comment type="similarity">
    <text evidence="2">Belongs to the phosphoglycerate mutase family. BPG-dependent PGAM subfamily.</text>
</comment>
<comment type="subunit">
    <text evidence="7">Interacts with Pk92B/ASK1.</text>
</comment>
<evidence type="ECO:0000313" key="14">
    <source>
        <dbReference type="Proteomes" id="UP000821866"/>
    </source>
</evidence>
<dbReference type="GO" id="GO:0005741">
    <property type="term" value="C:mitochondrial outer membrane"/>
    <property type="evidence" value="ECO:0007669"/>
    <property type="project" value="UniProtKB-SubCell"/>
</dbReference>
<dbReference type="GO" id="GO:0004722">
    <property type="term" value="F:protein serine/threonine phosphatase activity"/>
    <property type="evidence" value="ECO:0007669"/>
    <property type="project" value="UniProtKB-EC"/>
</dbReference>
<evidence type="ECO:0000256" key="4">
    <source>
        <dbReference type="ARBA" id="ARBA00022787"/>
    </source>
</evidence>
<dbReference type="Proteomes" id="UP000821866">
    <property type="component" value="Chromosome 1"/>
</dbReference>
<organism evidence="13 14">
    <name type="scientific">Rhipicephalus microplus</name>
    <name type="common">Cattle tick</name>
    <name type="synonym">Boophilus microplus</name>
    <dbReference type="NCBI Taxonomy" id="6941"/>
    <lineage>
        <taxon>Eukaryota</taxon>
        <taxon>Metazoa</taxon>
        <taxon>Ecdysozoa</taxon>
        <taxon>Arthropoda</taxon>
        <taxon>Chelicerata</taxon>
        <taxon>Arachnida</taxon>
        <taxon>Acari</taxon>
        <taxon>Parasitiformes</taxon>
        <taxon>Ixodida</taxon>
        <taxon>Ixodoidea</taxon>
        <taxon>Ixodidae</taxon>
        <taxon>Rhipicephalinae</taxon>
        <taxon>Rhipicephalus</taxon>
        <taxon>Boophilus</taxon>
    </lineage>
</organism>
<proteinExistence type="inferred from homology"/>
<dbReference type="VEuPathDB" id="VectorBase:LOC119161058"/>
<evidence type="ECO:0000256" key="10">
    <source>
        <dbReference type="ARBA" id="ARBA00042520"/>
    </source>
</evidence>
<evidence type="ECO:0000256" key="6">
    <source>
        <dbReference type="ARBA" id="ARBA00037234"/>
    </source>
</evidence>
<evidence type="ECO:0000313" key="13">
    <source>
        <dbReference type="EMBL" id="KAH8041249.1"/>
    </source>
</evidence>
<dbReference type="PANTHER" id="PTHR20935">
    <property type="entry name" value="PHOSPHOGLYCERATE MUTASE-RELATED"/>
    <property type="match status" value="1"/>
</dbReference>
<evidence type="ECO:0000256" key="2">
    <source>
        <dbReference type="ARBA" id="ARBA00006717"/>
    </source>
</evidence>
<comment type="catalytic activity">
    <reaction evidence="11">
        <text>O-phospho-L-seryl-[protein] + H2O = L-seryl-[protein] + phosphate</text>
        <dbReference type="Rhea" id="RHEA:20629"/>
        <dbReference type="Rhea" id="RHEA-COMP:9863"/>
        <dbReference type="Rhea" id="RHEA-COMP:11604"/>
        <dbReference type="ChEBI" id="CHEBI:15377"/>
        <dbReference type="ChEBI" id="CHEBI:29999"/>
        <dbReference type="ChEBI" id="CHEBI:43474"/>
        <dbReference type="ChEBI" id="CHEBI:83421"/>
        <dbReference type="EC" id="3.1.3.16"/>
    </reaction>
</comment>
<evidence type="ECO:0000256" key="11">
    <source>
        <dbReference type="ARBA" id="ARBA00047761"/>
    </source>
</evidence>
<dbReference type="EC" id="3.1.3.16" evidence="3"/>
<dbReference type="Gene3D" id="3.40.50.1240">
    <property type="entry name" value="Phosphoglycerate mutase-like"/>
    <property type="match status" value="1"/>
</dbReference>
<sequence>MSSLPQLKAVALKIAQRRRIDASSRRVVARRPQHQQRAATLGGDLVVGKLSRPACARVREAEMVENIAKAAGMLCGSVAGLMVYREKAKRNQVRSFWTADLQPSSQWDFNWDRRRLMVAIFVRFLPRMEPQSGTRPPLDSSEEERRRFLEDVQTAKSTATRYLYLIRHGDFNLYEPEDSERKLTALGRRQANLTGARLQQLGIPFCQITHSNMTRAVETADIIHQYMPHVPVYQCELIREGEPIPPEPPYGIWKPQAKFLTDGYRIEAGFRKFFHRALPDQKQDSHEIIVCHANVIRYCICRALQIHPEAWSRMSLGNCSISVVKIAPTGRVTLRALGDQGHLPVPFISTS</sequence>
<keyword evidence="4" id="KW-0472">Membrane</keyword>
<keyword evidence="4" id="KW-1000">Mitochondrion outer membrane</keyword>
<name>A0A9J6F3U6_RHIMP</name>
<dbReference type="Pfam" id="PF00300">
    <property type="entry name" value="His_Phos_1"/>
    <property type="match status" value="2"/>
</dbReference>
<evidence type="ECO:0000256" key="3">
    <source>
        <dbReference type="ARBA" id="ARBA00013081"/>
    </source>
</evidence>
<comment type="caution">
    <text evidence="13">The sequence shown here is derived from an EMBL/GenBank/DDBJ whole genome shotgun (WGS) entry which is preliminary data.</text>
</comment>
<reference evidence="13" key="2">
    <citation type="submission" date="2021-09" db="EMBL/GenBank/DDBJ databases">
        <authorList>
            <person name="Jia N."/>
            <person name="Wang J."/>
            <person name="Shi W."/>
            <person name="Du L."/>
            <person name="Sun Y."/>
            <person name="Zhan W."/>
            <person name="Jiang J."/>
            <person name="Wang Q."/>
            <person name="Zhang B."/>
            <person name="Ji P."/>
            <person name="Sakyi L.B."/>
            <person name="Cui X."/>
            <person name="Yuan T."/>
            <person name="Jiang B."/>
            <person name="Yang W."/>
            <person name="Lam T.T.-Y."/>
            <person name="Chang Q."/>
            <person name="Ding S."/>
            <person name="Wang X."/>
            <person name="Zhu J."/>
            <person name="Ruan X."/>
            <person name="Zhao L."/>
            <person name="Wei J."/>
            <person name="Que T."/>
            <person name="Du C."/>
            <person name="Cheng J."/>
            <person name="Dai P."/>
            <person name="Han X."/>
            <person name="Huang E."/>
            <person name="Gao Y."/>
            <person name="Liu J."/>
            <person name="Shao H."/>
            <person name="Ye R."/>
            <person name="Li L."/>
            <person name="Wei W."/>
            <person name="Wang X."/>
            <person name="Wang C."/>
            <person name="Huo Q."/>
            <person name="Li W."/>
            <person name="Guo W."/>
            <person name="Chen H."/>
            <person name="Chen S."/>
            <person name="Zhou L."/>
            <person name="Zhou L."/>
            <person name="Ni X."/>
            <person name="Tian J."/>
            <person name="Zhou Y."/>
            <person name="Sheng Y."/>
            <person name="Liu T."/>
            <person name="Pan Y."/>
            <person name="Xia L."/>
            <person name="Li J."/>
            <person name="Zhao F."/>
            <person name="Cao W."/>
        </authorList>
    </citation>
    <scope>NUCLEOTIDE SEQUENCE</scope>
    <source>
        <strain evidence="13">Rmic-2018</strain>
        <tissue evidence="13">Larvae</tissue>
    </source>
</reference>
<dbReference type="CDD" id="cd07067">
    <property type="entry name" value="HP_PGM_like"/>
    <property type="match status" value="1"/>
</dbReference>
<evidence type="ECO:0000256" key="7">
    <source>
        <dbReference type="ARBA" id="ARBA00038605"/>
    </source>
</evidence>
<dbReference type="InterPro" id="IPR029033">
    <property type="entry name" value="His_PPase_superfam"/>
</dbReference>
<dbReference type="InterPro" id="IPR051021">
    <property type="entry name" value="Mito_Ser/Thr_phosphatase"/>
</dbReference>
<dbReference type="SMART" id="SM00855">
    <property type="entry name" value="PGAM"/>
    <property type="match status" value="1"/>
</dbReference>
<dbReference type="EMBL" id="JABSTU010000001">
    <property type="protein sequence ID" value="KAH8041249.1"/>
    <property type="molecule type" value="Genomic_DNA"/>
</dbReference>
<keyword evidence="5" id="KW-0378">Hydrolase</keyword>
<dbReference type="SUPFAM" id="SSF53254">
    <property type="entry name" value="Phosphoglycerate mutase-like"/>
    <property type="match status" value="1"/>
</dbReference>
<keyword evidence="14" id="KW-1185">Reference proteome</keyword>
<evidence type="ECO:0000256" key="8">
    <source>
        <dbReference type="ARBA" id="ARBA00039765"/>
    </source>
</evidence>
<protein>
    <recommendedName>
        <fullName evidence="8">Serine/threonine-protein phosphatase PGAM5, mitochondrial</fullName>
        <ecNumber evidence="3">3.1.3.16</ecNumber>
    </recommendedName>
    <alternativeName>
        <fullName evidence="10">Phosphoglycerate mutase family member 5 homolog</fullName>
    </alternativeName>
    <alternativeName>
        <fullName evidence="9">Serine/threonine-protein phosphatase Pgam5, mitochondrial</fullName>
    </alternativeName>
</protein>
<keyword evidence="4" id="KW-0496">Mitochondrion</keyword>
<comment type="subcellular location">
    <subcellularLocation>
        <location evidence="1">Mitochondrion outer membrane</location>
    </subcellularLocation>
</comment>
<dbReference type="GO" id="GO:0090141">
    <property type="term" value="P:positive regulation of mitochondrial fission"/>
    <property type="evidence" value="ECO:0007669"/>
    <property type="project" value="TreeGrafter"/>
</dbReference>
<evidence type="ECO:0000256" key="5">
    <source>
        <dbReference type="ARBA" id="ARBA00022801"/>
    </source>
</evidence>
<dbReference type="InterPro" id="IPR013078">
    <property type="entry name" value="His_Pase_superF_clade-1"/>
</dbReference>
<reference evidence="13" key="1">
    <citation type="journal article" date="2020" name="Cell">
        <title>Large-Scale Comparative Analyses of Tick Genomes Elucidate Their Genetic Diversity and Vector Capacities.</title>
        <authorList>
            <consortium name="Tick Genome and Microbiome Consortium (TIGMIC)"/>
            <person name="Jia N."/>
            <person name="Wang J."/>
            <person name="Shi W."/>
            <person name="Du L."/>
            <person name="Sun Y."/>
            <person name="Zhan W."/>
            <person name="Jiang J.F."/>
            <person name="Wang Q."/>
            <person name="Zhang B."/>
            <person name="Ji P."/>
            <person name="Bell-Sakyi L."/>
            <person name="Cui X.M."/>
            <person name="Yuan T.T."/>
            <person name="Jiang B.G."/>
            <person name="Yang W.F."/>
            <person name="Lam T.T."/>
            <person name="Chang Q.C."/>
            <person name="Ding S.J."/>
            <person name="Wang X.J."/>
            <person name="Zhu J.G."/>
            <person name="Ruan X.D."/>
            <person name="Zhao L."/>
            <person name="Wei J.T."/>
            <person name="Ye R.Z."/>
            <person name="Que T.C."/>
            <person name="Du C.H."/>
            <person name="Zhou Y.H."/>
            <person name="Cheng J.X."/>
            <person name="Dai P.F."/>
            <person name="Guo W.B."/>
            <person name="Han X.H."/>
            <person name="Huang E.J."/>
            <person name="Li L.F."/>
            <person name="Wei W."/>
            <person name="Gao Y.C."/>
            <person name="Liu J.Z."/>
            <person name="Shao H.Z."/>
            <person name="Wang X."/>
            <person name="Wang C.C."/>
            <person name="Yang T.C."/>
            <person name="Huo Q.B."/>
            <person name="Li W."/>
            <person name="Chen H.Y."/>
            <person name="Chen S.E."/>
            <person name="Zhou L.G."/>
            <person name="Ni X.B."/>
            <person name="Tian J.H."/>
            <person name="Sheng Y."/>
            <person name="Liu T."/>
            <person name="Pan Y.S."/>
            <person name="Xia L.Y."/>
            <person name="Li J."/>
            <person name="Zhao F."/>
            <person name="Cao W.C."/>
        </authorList>
    </citation>
    <scope>NUCLEOTIDE SEQUENCE</scope>
    <source>
        <strain evidence="13">Rmic-2018</strain>
    </source>
</reference>
<comment type="catalytic activity">
    <reaction evidence="12">
        <text>O-phospho-L-threonyl-[protein] + H2O = L-threonyl-[protein] + phosphate</text>
        <dbReference type="Rhea" id="RHEA:47004"/>
        <dbReference type="Rhea" id="RHEA-COMP:11060"/>
        <dbReference type="Rhea" id="RHEA-COMP:11605"/>
        <dbReference type="ChEBI" id="CHEBI:15377"/>
        <dbReference type="ChEBI" id="CHEBI:30013"/>
        <dbReference type="ChEBI" id="CHEBI:43474"/>
        <dbReference type="ChEBI" id="CHEBI:61977"/>
        <dbReference type="EC" id="3.1.3.16"/>
    </reaction>
</comment>
<accession>A0A9J6F3U6</accession>